<reference evidence="4" key="1">
    <citation type="journal article" date="2021" name="PeerJ">
        <title>Extensive microbial diversity within the chicken gut microbiome revealed by metagenomics and culture.</title>
        <authorList>
            <person name="Gilroy R."/>
            <person name="Ravi A."/>
            <person name="Getino M."/>
            <person name="Pursley I."/>
            <person name="Horton D.L."/>
            <person name="Alikhan N.F."/>
            <person name="Baker D."/>
            <person name="Gharbi K."/>
            <person name="Hall N."/>
            <person name="Watson M."/>
            <person name="Adriaenssens E.M."/>
            <person name="Foster-Nyarko E."/>
            <person name="Jarju S."/>
            <person name="Secka A."/>
            <person name="Antonio M."/>
            <person name="Oren A."/>
            <person name="Chaudhuri R.R."/>
            <person name="La Ragione R."/>
            <person name="Hildebrand F."/>
            <person name="Pallen M.J."/>
        </authorList>
    </citation>
    <scope>NUCLEOTIDE SEQUENCE</scope>
    <source>
        <strain evidence="4">ChiGjej5B5-7349</strain>
    </source>
</reference>
<dbReference type="Proteomes" id="UP000784435">
    <property type="component" value="Unassembled WGS sequence"/>
</dbReference>
<organism evidence="4 5">
    <name type="scientific">Brevibacterium senegalense</name>
    <dbReference type="NCBI Taxonomy" id="1033736"/>
    <lineage>
        <taxon>Bacteria</taxon>
        <taxon>Bacillati</taxon>
        <taxon>Actinomycetota</taxon>
        <taxon>Actinomycetes</taxon>
        <taxon>Micrococcales</taxon>
        <taxon>Brevibacteriaceae</taxon>
        <taxon>Brevibacterium</taxon>
    </lineage>
</organism>
<dbReference type="InterPro" id="IPR043143">
    <property type="entry name" value="Mal/L-sulf/L-lact_DH-like_NADP"/>
</dbReference>
<dbReference type="InterPro" id="IPR003767">
    <property type="entry name" value="Malate/L-lactate_DH-like"/>
</dbReference>
<proteinExistence type="inferred from homology"/>
<dbReference type="PANTHER" id="PTHR11091">
    <property type="entry name" value="OXIDOREDUCTASE-RELATED"/>
    <property type="match status" value="1"/>
</dbReference>
<sequence length="358" mass="37839">MTDETNSTTAGSPQTGSTAPDGAATVLVRGEELQRFTAQALMAVGMREDDAHEMAGQIVGSELAGHESHGMRRLPEYIEQARSGATDPAATPVVDLDRGALARIDGQRGFGHLVVRQATQRAIERAKVDGIAAVSVHNSAYAGRLSHFCEEAAEQGVATLIFVNTGGAHRTVSVPGGTEARFSTNPIAAGFPRSQAPHFVFDIATSAVAMGRLSEWRDRGEEIPEEWVTPAGLLQPFGGHKGLGLAMVAEALAGALSTAGTPSEKEEDDEQGVLIIAIDVAGLRPLEEFTEETDTFLRFIADTPVAEGWEKTRIPGESSAATTAIRSREGTPVQRHAWESAQRLAQELGIDPLTAAEG</sequence>
<evidence type="ECO:0000256" key="1">
    <source>
        <dbReference type="ARBA" id="ARBA00006056"/>
    </source>
</evidence>
<dbReference type="Pfam" id="PF02615">
    <property type="entry name" value="Ldh_2"/>
    <property type="match status" value="1"/>
</dbReference>
<dbReference type="EMBL" id="DYUK01000173">
    <property type="protein sequence ID" value="HJG80351.1"/>
    <property type="molecule type" value="Genomic_DNA"/>
</dbReference>
<feature type="region of interest" description="Disordered" evidence="3">
    <location>
        <begin position="1"/>
        <end position="22"/>
    </location>
</feature>
<dbReference type="Gene3D" id="3.30.1370.60">
    <property type="entry name" value="Hypothetical oxidoreductase yiak, domain 2"/>
    <property type="match status" value="1"/>
</dbReference>
<dbReference type="AlphaFoldDB" id="A0A921SNU9"/>
<comment type="similarity">
    <text evidence="1">Belongs to the LDH2/MDH2 oxidoreductase family.</text>
</comment>
<dbReference type="InterPro" id="IPR036111">
    <property type="entry name" value="Mal/L-sulfo/L-lacto_DH-like_sf"/>
</dbReference>
<evidence type="ECO:0000256" key="3">
    <source>
        <dbReference type="SAM" id="MobiDB-lite"/>
    </source>
</evidence>
<dbReference type="GO" id="GO:0016491">
    <property type="term" value="F:oxidoreductase activity"/>
    <property type="evidence" value="ECO:0007669"/>
    <property type="project" value="UniProtKB-KW"/>
</dbReference>
<feature type="compositionally biased region" description="Polar residues" evidence="3">
    <location>
        <begin position="1"/>
        <end position="18"/>
    </location>
</feature>
<evidence type="ECO:0000313" key="4">
    <source>
        <dbReference type="EMBL" id="HJG80351.1"/>
    </source>
</evidence>
<comment type="caution">
    <text evidence="4">The sequence shown here is derived from an EMBL/GenBank/DDBJ whole genome shotgun (WGS) entry which is preliminary data.</text>
</comment>
<accession>A0A921SNU9</accession>
<evidence type="ECO:0000256" key="2">
    <source>
        <dbReference type="ARBA" id="ARBA00023002"/>
    </source>
</evidence>
<reference evidence="4" key="2">
    <citation type="submission" date="2021-09" db="EMBL/GenBank/DDBJ databases">
        <authorList>
            <person name="Gilroy R."/>
        </authorList>
    </citation>
    <scope>NUCLEOTIDE SEQUENCE</scope>
    <source>
        <strain evidence="4">ChiGjej5B5-7349</strain>
    </source>
</reference>
<evidence type="ECO:0000313" key="5">
    <source>
        <dbReference type="Proteomes" id="UP000784435"/>
    </source>
</evidence>
<gene>
    <name evidence="4" type="ORF">K8V08_08055</name>
</gene>
<keyword evidence="2" id="KW-0560">Oxidoreductase</keyword>
<dbReference type="InterPro" id="IPR043144">
    <property type="entry name" value="Mal/L-sulf/L-lact_DH-like_ah"/>
</dbReference>
<dbReference type="Gene3D" id="1.10.1530.10">
    <property type="match status" value="1"/>
</dbReference>
<dbReference type="SUPFAM" id="SSF89733">
    <property type="entry name" value="L-sulfolactate dehydrogenase-like"/>
    <property type="match status" value="1"/>
</dbReference>
<protein>
    <submittedName>
        <fullName evidence="4">Ldh family oxidoreductase</fullName>
    </submittedName>
</protein>
<name>A0A921SNU9_9MICO</name>
<dbReference type="PANTHER" id="PTHR11091:SF0">
    <property type="entry name" value="MALATE DEHYDROGENASE"/>
    <property type="match status" value="1"/>
</dbReference>